<accession>A0AAW1RFG7</accession>
<dbReference type="AlphaFoldDB" id="A0AAW1RFG7"/>
<organism evidence="3 4">
    <name type="scientific">Elliptochloris bilobata</name>
    <dbReference type="NCBI Taxonomy" id="381761"/>
    <lineage>
        <taxon>Eukaryota</taxon>
        <taxon>Viridiplantae</taxon>
        <taxon>Chlorophyta</taxon>
        <taxon>core chlorophytes</taxon>
        <taxon>Trebouxiophyceae</taxon>
        <taxon>Trebouxiophyceae incertae sedis</taxon>
        <taxon>Elliptochloris clade</taxon>
        <taxon>Elliptochloris</taxon>
    </lineage>
</organism>
<proteinExistence type="predicted"/>
<evidence type="ECO:0000313" key="4">
    <source>
        <dbReference type="Proteomes" id="UP001445335"/>
    </source>
</evidence>
<reference evidence="3 4" key="1">
    <citation type="journal article" date="2024" name="Nat. Commun.">
        <title>Phylogenomics reveals the evolutionary origins of lichenization in chlorophyte algae.</title>
        <authorList>
            <person name="Puginier C."/>
            <person name="Libourel C."/>
            <person name="Otte J."/>
            <person name="Skaloud P."/>
            <person name="Haon M."/>
            <person name="Grisel S."/>
            <person name="Petersen M."/>
            <person name="Berrin J.G."/>
            <person name="Delaux P.M."/>
            <person name="Dal Grande F."/>
            <person name="Keller J."/>
        </authorList>
    </citation>
    <scope>NUCLEOTIDE SEQUENCE [LARGE SCALE GENOMIC DNA]</scope>
    <source>
        <strain evidence="3 4">SAG 245.80</strain>
    </source>
</reference>
<dbReference type="InterPro" id="IPR006966">
    <property type="entry name" value="Peroxin-3"/>
</dbReference>
<sequence length="440" mass="45071">MESWRRYRRHALTAAAIGAAGAAGLYYHYRWWRPLETAQGDAAPGNAAHRPGVPAALPPAAQPAPELREAPPNAALVLEREADANLANHFSSVQAISDSTTLPQMLLELAQHLNSASNVDVLVLQLKQLKSRGGGAGAGAASPAEKQALWRELAAAGFARAAAAVWLMPLLNLLLRVQLNILGRHLFLESNLLDPSARLDGWGASAGPGGGTGRGGGGVGSPAAVRIGKAAQEQFLEYAHYLPERGAGAAVAGLKAVAAGELDGLGLHDMIDQGKVLAVLSVMHSQFEAEVAARGGWAALALPSAQEAALYFATYQQQRQTPARADASALKAGAAHLAADADVVRALVAEVATVLDSTKFGEALAAAVREAARALAAAVAAEMRGAGGALPVAKAVPLVSNAADALLAPGPRRGELLASLAALPTTERLCATVYSCGPPL</sequence>
<protein>
    <submittedName>
        <fullName evidence="3">Uncharacterized protein</fullName>
    </submittedName>
</protein>
<keyword evidence="2" id="KW-0812">Transmembrane</keyword>
<comment type="caution">
    <text evidence="3">The sequence shown here is derived from an EMBL/GenBank/DDBJ whole genome shotgun (WGS) entry which is preliminary data.</text>
</comment>
<keyword evidence="2" id="KW-1133">Transmembrane helix</keyword>
<evidence type="ECO:0000256" key="1">
    <source>
        <dbReference type="SAM" id="MobiDB-lite"/>
    </source>
</evidence>
<dbReference type="EMBL" id="JALJOU010000043">
    <property type="protein sequence ID" value="KAK9831977.1"/>
    <property type="molecule type" value="Genomic_DNA"/>
</dbReference>
<dbReference type="Pfam" id="PF04882">
    <property type="entry name" value="Peroxin-3"/>
    <property type="match status" value="1"/>
</dbReference>
<dbReference type="PANTHER" id="PTHR28080:SF1">
    <property type="entry name" value="PEROXISOMAL BIOGENESIS FACTOR 3"/>
    <property type="match status" value="1"/>
</dbReference>
<gene>
    <name evidence="3" type="ORF">WJX81_004915</name>
</gene>
<feature type="region of interest" description="Disordered" evidence="1">
    <location>
        <begin position="42"/>
        <end position="67"/>
    </location>
</feature>
<evidence type="ECO:0000256" key="2">
    <source>
        <dbReference type="SAM" id="Phobius"/>
    </source>
</evidence>
<keyword evidence="2" id="KW-0472">Membrane</keyword>
<evidence type="ECO:0000313" key="3">
    <source>
        <dbReference type="EMBL" id="KAK9831977.1"/>
    </source>
</evidence>
<dbReference type="GO" id="GO:0045046">
    <property type="term" value="P:protein import into peroxisome membrane"/>
    <property type="evidence" value="ECO:0007669"/>
    <property type="project" value="TreeGrafter"/>
</dbReference>
<feature type="transmembrane region" description="Helical" evidence="2">
    <location>
        <begin position="12"/>
        <end position="29"/>
    </location>
</feature>
<dbReference type="GO" id="GO:0005778">
    <property type="term" value="C:peroxisomal membrane"/>
    <property type="evidence" value="ECO:0007669"/>
    <property type="project" value="InterPro"/>
</dbReference>
<keyword evidence="4" id="KW-1185">Reference proteome</keyword>
<dbReference type="PANTHER" id="PTHR28080">
    <property type="entry name" value="PEROXISOMAL BIOGENESIS FACTOR 3"/>
    <property type="match status" value="1"/>
</dbReference>
<dbReference type="GO" id="GO:0030674">
    <property type="term" value="F:protein-macromolecule adaptor activity"/>
    <property type="evidence" value="ECO:0007669"/>
    <property type="project" value="TreeGrafter"/>
</dbReference>
<name>A0AAW1RFG7_9CHLO</name>
<dbReference type="Proteomes" id="UP001445335">
    <property type="component" value="Unassembled WGS sequence"/>
</dbReference>